<protein>
    <submittedName>
        <fullName evidence="2">Uncharacterized protein</fullName>
    </submittedName>
</protein>
<keyword evidence="3" id="KW-1185">Reference proteome</keyword>
<proteinExistence type="predicted"/>
<reference evidence="3" key="1">
    <citation type="submission" date="2017-11" db="EMBL/GenBank/DDBJ databases">
        <authorList>
            <person name="Watanabe M."/>
            <person name="Kojima H."/>
        </authorList>
    </citation>
    <scope>NUCLEOTIDE SEQUENCE [LARGE SCALE GENOMIC DNA]</scope>
    <source>
        <strain evidence="3">Tokyo 01</strain>
    </source>
</reference>
<reference evidence="3" key="2">
    <citation type="submission" date="2019-01" db="EMBL/GenBank/DDBJ databases">
        <title>Genome sequence of Desulfonema ishimotonii strain Tokyo 01.</title>
        <authorList>
            <person name="Fukui M."/>
        </authorList>
    </citation>
    <scope>NUCLEOTIDE SEQUENCE [LARGE SCALE GENOMIC DNA]</scope>
    <source>
        <strain evidence="3">Tokyo 01</strain>
    </source>
</reference>
<gene>
    <name evidence="2" type="ORF">DENIS_4956</name>
</gene>
<name>A0A401G408_9BACT</name>
<evidence type="ECO:0000313" key="3">
    <source>
        <dbReference type="Proteomes" id="UP000288096"/>
    </source>
</evidence>
<organism evidence="2 3">
    <name type="scientific">Desulfonema ishimotonii</name>
    <dbReference type="NCBI Taxonomy" id="45657"/>
    <lineage>
        <taxon>Bacteria</taxon>
        <taxon>Pseudomonadati</taxon>
        <taxon>Thermodesulfobacteriota</taxon>
        <taxon>Desulfobacteria</taxon>
        <taxon>Desulfobacterales</taxon>
        <taxon>Desulfococcaceae</taxon>
        <taxon>Desulfonema</taxon>
    </lineage>
</organism>
<dbReference type="Proteomes" id="UP000288096">
    <property type="component" value="Unassembled WGS sequence"/>
</dbReference>
<feature type="region of interest" description="Disordered" evidence="1">
    <location>
        <begin position="61"/>
        <end position="87"/>
    </location>
</feature>
<accession>A0A401G408</accession>
<evidence type="ECO:0000256" key="1">
    <source>
        <dbReference type="SAM" id="MobiDB-lite"/>
    </source>
</evidence>
<sequence>MGRDFAIQVRRHTVVRFNPRARMGRDFPTNLQLSRRYVSIHAPAWGATLKKAGARWQKKGFNPRARMGRDTIRNSVPGDQHGFNPRARMGRDKYRLELHRFGSVSIHAPAWGAT</sequence>
<dbReference type="AntiFam" id="ANF00272">
    <property type="entry name" value="Translation of CRISPR region"/>
</dbReference>
<evidence type="ECO:0000313" key="2">
    <source>
        <dbReference type="EMBL" id="GBC63956.1"/>
    </source>
</evidence>
<dbReference type="AlphaFoldDB" id="A0A401G408"/>
<comment type="caution">
    <text evidence="2">The sequence shown here is derived from an EMBL/GenBank/DDBJ whole genome shotgun (WGS) entry which is preliminary data.</text>
</comment>
<dbReference type="AntiFam" id="ANF00008">
    <property type="entry name" value="Translation of CRISPR region"/>
</dbReference>
<dbReference type="EMBL" id="BEXT01000001">
    <property type="protein sequence ID" value="GBC63956.1"/>
    <property type="molecule type" value="Genomic_DNA"/>
</dbReference>